<gene>
    <name evidence="1" type="ORF">IV454_19585</name>
</gene>
<protein>
    <submittedName>
        <fullName evidence="1">Uncharacterized protein</fullName>
    </submittedName>
</protein>
<proteinExistence type="predicted"/>
<sequence length="45" mass="4860">MTDTIDGRFETAALAFALKLREGDVASAHEVAAMTAIFDEPRIAH</sequence>
<evidence type="ECO:0000313" key="2">
    <source>
        <dbReference type="Proteomes" id="UP000662888"/>
    </source>
</evidence>
<reference evidence="1 2" key="1">
    <citation type="submission" date="2020-11" db="EMBL/GenBank/DDBJ databases">
        <authorList>
            <person name="Sun Q."/>
        </authorList>
    </citation>
    <scope>NUCLEOTIDE SEQUENCE [LARGE SCALE GENOMIC DNA]</scope>
    <source>
        <strain evidence="1 2">P8398</strain>
    </source>
</reference>
<organism evidence="1 2">
    <name type="scientific">Massilia antarctica</name>
    <dbReference type="NCBI Taxonomy" id="2765360"/>
    <lineage>
        <taxon>Bacteria</taxon>
        <taxon>Pseudomonadati</taxon>
        <taxon>Pseudomonadota</taxon>
        <taxon>Betaproteobacteria</taxon>
        <taxon>Burkholderiales</taxon>
        <taxon>Oxalobacteraceae</taxon>
        <taxon>Telluria group</taxon>
        <taxon>Massilia</taxon>
    </lineage>
</organism>
<dbReference type="Proteomes" id="UP000662888">
    <property type="component" value="Chromosome"/>
</dbReference>
<dbReference type="RefSeq" id="WP_206087448.1">
    <property type="nucleotide sequence ID" value="NZ_CP065053.1"/>
</dbReference>
<dbReference type="EMBL" id="CP065053">
    <property type="protein sequence ID" value="QPI47776.1"/>
    <property type="molecule type" value="Genomic_DNA"/>
</dbReference>
<keyword evidence="2" id="KW-1185">Reference proteome</keyword>
<name>A0AA49A649_9BURK</name>
<evidence type="ECO:0000313" key="1">
    <source>
        <dbReference type="EMBL" id="QPI47776.1"/>
    </source>
</evidence>
<accession>A0AA49A649</accession>